<reference evidence="1 2" key="1">
    <citation type="submission" date="2018-11" db="EMBL/GenBank/DDBJ databases">
        <title>Proposal to divide the Flavobacteriaceae and reorganize its genera based on Amino Acid Identity values calculated from whole genome sequences.</title>
        <authorList>
            <person name="Nicholson A.C."/>
            <person name="Gulvik C.A."/>
            <person name="Whitney A.M."/>
            <person name="Humrighouse B.W."/>
            <person name="Bell M."/>
            <person name="Holmes B."/>
            <person name="Steigerwalt A.G."/>
            <person name="Villarma A."/>
            <person name="Sheth M."/>
            <person name="Batra D."/>
            <person name="Pryor J."/>
            <person name="Bernardet J.-F."/>
            <person name="Hugo C."/>
            <person name="Kampfer P."/>
            <person name="Newman J.D."/>
            <person name="McQuiston J.R."/>
        </authorList>
    </citation>
    <scope>NUCLEOTIDE SEQUENCE [LARGE SCALE GENOMIC DNA]</scope>
    <source>
        <strain evidence="1 2">H3001</strain>
    </source>
</reference>
<accession>A0ABM7C6F3</accession>
<dbReference type="EMBL" id="CP034158">
    <property type="protein sequence ID" value="AZI66543.1"/>
    <property type="molecule type" value="Genomic_DNA"/>
</dbReference>
<dbReference type="Proteomes" id="UP000274483">
    <property type="component" value="Chromosome"/>
</dbReference>
<dbReference type="InterPro" id="IPR041895">
    <property type="entry name" value="ArdA_dom1"/>
</dbReference>
<dbReference type="Gene3D" id="3.10.20.480">
    <property type="entry name" value="Antirestriction protein ArdA, domain 1"/>
    <property type="match status" value="1"/>
</dbReference>
<dbReference type="Pfam" id="PF07275">
    <property type="entry name" value="ArdA"/>
    <property type="match status" value="1"/>
</dbReference>
<gene>
    <name evidence="1" type="ORF">EIB71_02090</name>
</gene>
<dbReference type="Gene3D" id="1.10.10.1190">
    <property type="entry name" value="Antirestriction protein ArdA, domain 3"/>
    <property type="match status" value="1"/>
</dbReference>
<proteinExistence type="predicted"/>
<name>A0ABM7C6F3_9FLAO</name>
<sequence>MANLTNFADMSVYVGTYRKYNEGSLFGKWLNFSDYSDYDELLTAMTNLHADEDDPEFMFQDYEISSLFEKMGLVSESHISSEIYEIWNKIQVSAYDAEILEAFIDCIGSYDTIEDILEKLEESYSGQYCSDEDFAENLLMETDCIPKNLPSYVYIDWEKTARDIMMDYCTSNGYYFRNY</sequence>
<protein>
    <submittedName>
        <fullName evidence="1">Antirestriction protein ArdA</fullName>
    </submittedName>
</protein>
<organism evidence="1 2">
    <name type="scientific">Kaistella daneshvariae</name>
    <dbReference type="NCBI Taxonomy" id="2487074"/>
    <lineage>
        <taxon>Bacteria</taxon>
        <taxon>Pseudomonadati</taxon>
        <taxon>Bacteroidota</taxon>
        <taxon>Flavobacteriia</taxon>
        <taxon>Flavobacteriales</taxon>
        <taxon>Weeksellaceae</taxon>
        <taxon>Chryseobacterium group</taxon>
        <taxon>Kaistella</taxon>
    </lineage>
</organism>
<dbReference type="InterPro" id="IPR041893">
    <property type="entry name" value="ArdA_dom3"/>
</dbReference>
<evidence type="ECO:0000313" key="1">
    <source>
        <dbReference type="EMBL" id="AZI66543.1"/>
    </source>
</evidence>
<keyword evidence="2" id="KW-1185">Reference proteome</keyword>
<dbReference type="RefSeq" id="WP_124757150.1">
    <property type="nucleotide sequence ID" value="NZ_CBCRWA010000001.1"/>
</dbReference>
<dbReference type="InterPro" id="IPR009899">
    <property type="entry name" value="ArdA"/>
</dbReference>
<evidence type="ECO:0000313" key="2">
    <source>
        <dbReference type="Proteomes" id="UP000274483"/>
    </source>
</evidence>